<feature type="region of interest" description="Disordered" evidence="4">
    <location>
        <begin position="1"/>
        <end position="31"/>
    </location>
</feature>
<evidence type="ECO:0000256" key="4">
    <source>
        <dbReference type="SAM" id="MobiDB-lite"/>
    </source>
</evidence>
<dbReference type="GO" id="GO:0008270">
    <property type="term" value="F:zinc ion binding"/>
    <property type="evidence" value="ECO:0007669"/>
    <property type="project" value="UniProtKB-KW"/>
</dbReference>
<dbReference type="GO" id="GO:0000976">
    <property type="term" value="F:transcription cis-regulatory region binding"/>
    <property type="evidence" value="ECO:0007669"/>
    <property type="project" value="TreeGrafter"/>
</dbReference>
<evidence type="ECO:0000259" key="5">
    <source>
        <dbReference type="PROSITE" id="PS51523"/>
    </source>
</evidence>
<dbReference type="Pfam" id="PF04770">
    <property type="entry name" value="ZF-HD_dimer"/>
    <property type="match status" value="1"/>
</dbReference>
<gene>
    <name evidence="6" type="ORF">COLO4_17763</name>
</gene>
<protein>
    <recommendedName>
        <fullName evidence="5">ZF-HD dimerization-type domain-containing protein</fullName>
    </recommendedName>
</protein>
<dbReference type="PANTHER" id="PTHR31948">
    <property type="entry name" value="ZINC-FINGER HOMEODOMAIN PROTEIN 2"/>
    <property type="match status" value="1"/>
</dbReference>
<accession>A0A1R3JBM2</accession>
<keyword evidence="1" id="KW-0479">Metal-binding</keyword>
<dbReference type="GO" id="GO:0003700">
    <property type="term" value="F:DNA-binding transcription factor activity"/>
    <property type="evidence" value="ECO:0007669"/>
    <property type="project" value="TreeGrafter"/>
</dbReference>
<reference evidence="7" key="1">
    <citation type="submission" date="2013-09" db="EMBL/GenBank/DDBJ databases">
        <title>Corchorus olitorius genome sequencing.</title>
        <authorList>
            <person name="Alam M."/>
            <person name="Haque M.S."/>
            <person name="Islam M.S."/>
            <person name="Emdad E.M."/>
            <person name="Islam M.M."/>
            <person name="Ahmed B."/>
            <person name="Halim A."/>
            <person name="Hossen Q.M.M."/>
            <person name="Hossain M.Z."/>
            <person name="Ahmed R."/>
            <person name="Khan M.M."/>
            <person name="Islam R."/>
            <person name="Rashid M.M."/>
            <person name="Khan S.A."/>
            <person name="Rahman M.S."/>
            <person name="Alam M."/>
            <person name="Yahiya A.S."/>
            <person name="Khan M.S."/>
            <person name="Azam M.S."/>
            <person name="Haque T."/>
            <person name="Lashkar M.Z.H."/>
            <person name="Akhand A.I."/>
            <person name="Morshed G."/>
            <person name="Roy S."/>
            <person name="Uddin K.S."/>
            <person name="Rabeya T."/>
            <person name="Hossain A.S."/>
            <person name="Chowdhury A."/>
            <person name="Snigdha A.R."/>
            <person name="Mortoza M.S."/>
            <person name="Matin S.A."/>
            <person name="Hoque S.M.E."/>
            <person name="Islam M.K."/>
            <person name="Roy D.K."/>
            <person name="Haider R."/>
            <person name="Moosa M.M."/>
            <person name="Elias S.M."/>
            <person name="Hasan A.M."/>
            <person name="Jahan S."/>
            <person name="Shafiuddin M."/>
            <person name="Mahmood N."/>
            <person name="Shommy N.S."/>
        </authorList>
    </citation>
    <scope>NUCLEOTIDE SEQUENCE [LARGE SCALE GENOMIC DNA]</scope>
    <source>
        <strain evidence="7">cv. O-4</strain>
    </source>
</reference>
<sequence>MEKSSNIDQTNAASNGAPPPSRPNSSLPGTNRGGASPALYMECSRNYIAPIGGNIVDGCEKFVRNGAAVGGDRNQTREAFYCSRCGCHRNFHGKIVLPRLPAHLPEETKRKCIMNFLRKQFSLTLPRSVFAPWLMRSTTTSPNTDNDLVEGQGSSLSPGECEAEEKSGSDSGDEITQPLKIKEE</sequence>
<dbReference type="NCBIfam" id="TIGR01566">
    <property type="entry name" value="ZF_HD_prot_N"/>
    <property type="match status" value="1"/>
</dbReference>
<dbReference type="GO" id="GO:0005634">
    <property type="term" value="C:nucleus"/>
    <property type="evidence" value="ECO:0007669"/>
    <property type="project" value="TreeGrafter"/>
</dbReference>
<organism evidence="6 7">
    <name type="scientific">Corchorus olitorius</name>
    <dbReference type="NCBI Taxonomy" id="93759"/>
    <lineage>
        <taxon>Eukaryota</taxon>
        <taxon>Viridiplantae</taxon>
        <taxon>Streptophyta</taxon>
        <taxon>Embryophyta</taxon>
        <taxon>Tracheophyta</taxon>
        <taxon>Spermatophyta</taxon>
        <taxon>Magnoliopsida</taxon>
        <taxon>eudicotyledons</taxon>
        <taxon>Gunneridae</taxon>
        <taxon>Pentapetalae</taxon>
        <taxon>rosids</taxon>
        <taxon>malvids</taxon>
        <taxon>Malvales</taxon>
        <taxon>Malvaceae</taxon>
        <taxon>Grewioideae</taxon>
        <taxon>Apeibeae</taxon>
        <taxon>Corchorus</taxon>
    </lineage>
</organism>
<evidence type="ECO:0000313" key="7">
    <source>
        <dbReference type="Proteomes" id="UP000187203"/>
    </source>
</evidence>
<evidence type="ECO:0000256" key="2">
    <source>
        <dbReference type="ARBA" id="ARBA00022771"/>
    </source>
</evidence>
<dbReference type="PROSITE" id="PS51523">
    <property type="entry name" value="ZF_HD_DIMER"/>
    <property type="match status" value="1"/>
</dbReference>
<evidence type="ECO:0000313" key="6">
    <source>
        <dbReference type="EMBL" id="OMO92243.1"/>
    </source>
</evidence>
<keyword evidence="2" id="KW-0863">Zinc-finger</keyword>
<proteinExistence type="predicted"/>
<dbReference type="EMBL" id="AWUE01016382">
    <property type="protein sequence ID" value="OMO92243.1"/>
    <property type="molecule type" value="Genomic_DNA"/>
</dbReference>
<feature type="region of interest" description="Disordered" evidence="4">
    <location>
        <begin position="140"/>
        <end position="184"/>
    </location>
</feature>
<dbReference type="OrthoDB" id="947231at2759"/>
<dbReference type="Proteomes" id="UP000187203">
    <property type="component" value="Unassembled WGS sequence"/>
</dbReference>
<feature type="compositionally biased region" description="Polar residues" evidence="4">
    <location>
        <begin position="1"/>
        <end position="14"/>
    </location>
</feature>
<evidence type="ECO:0000256" key="3">
    <source>
        <dbReference type="ARBA" id="ARBA00022833"/>
    </source>
</evidence>
<dbReference type="AlphaFoldDB" id="A0A1R3JBM2"/>
<dbReference type="InterPro" id="IPR006456">
    <property type="entry name" value="ZF_HD_homeobox_Cys/His_dimer"/>
</dbReference>
<feature type="compositionally biased region" description="Polar residues" evidence="4">
    <location>
        <begin position="140"/>
        <end position="157"/>
    </location>
</feature>
<evidence type="ECO:0000256" key="1">
    <source>
        <dbReference type="ARBA" id="ARBA00022723"/>
    </source>
</evidence>
<keyword evidence="3" id="KW-0862">Zinc</keyword>
<comment type="caution">
    <text evidence="6">The sequence shown here is derived from an EMBL/GenBank/DDBJ whole genome shotgun (WGS) entry which is preliminary data.</text>
</comment>
<dbReference type="PANTHER" id="PTHR31948:SF175">
    <property type="entry name" value="ZINC-FINGER HOMEODOMAIN PROTEIN 2-LIKE"/>
    <property type="match status" value="1"/>
</dbReference>
<feature type="domain" description="ZF-HD dimerization-type" evidence="5">
    <location>
        <begin position="40"/>
        <end position="95"/>
    </location>
</feature>
<keyword evidence="7" id="KW-1185">Reference proteome</keyword>
<dbReference type="STRING" id="93759.A0A1R3JBM2"/>
<name>A0A1R3JBM2_9ROSI</name>
<dbReference type="GO" id="GO:0050793">
    <property type="term" value="P:regulation of developmental process"/>
    <property type="evidence" value="ECO:0007669"/>
    <property type="project" value="TreeGrafter"/>
</dbReference>